<keyword evidence="10" id="KW-1185">Reference proteome</keyword>
<gene>
    <name evidence="9" type="ORF">ACFQ27_09305</name>
</gene>
<evidence type="ECO:0000256" key="6">
    <source>
        <dbReference type="ARBA" id="ARBA00023033"/>
    </source>
</evidence>
<dbReference type="InterPro" id="IPR050196">
    <property type="entry name" value="Cytochrome_P450_Monoox"/>
</dbReference>
<reference evidence="10" key="1">
    <citation type="journal article" date="2019" name="Int. J. Syst. Evol. Microbiol.">
        <title>The Global Catalogue of Microorganisms (GCM) 10K type strain sequencing project: providing services to taxonomists for standard genome sequencing and annotation.</title>
        <authorList>
            <consortium name="The Broad Institute Genomics Platform"/>
            <consortium name="The Broad Institute Genome Sequencing Center for Infectious Disease"/>
            <person name="Wu L."/>
            <person name="Ma J."/>
        </authorList>
    </citation>
    <scope>NUCLEOTIDE SEQUENCE [LARGE SCALE GENOMIC DNA]</scope>
    <source>
        <strain evidence="10">CCUG 55074</strain>
    </source>
</reference>
<evidence type="ECO:0000256" key="5">
    <source>
        <dbReference type="ARBA" id="ARBA00023004"/>
    </source>
</evidence>
<dbReference type="PRINTS" id="PR00385">
    <property type="entry name" value="P450"/>
</dbReference>
<dbReference type="InterPro" id="IPR002401">
    <property type="entry name" value="Cyt_P450_E_grp-I"/>
</dbReference>
<comment type="similarity">
    <text evidence="1 7">Belongs to the cytochrome P450 family.</text>
</comment>
<dbReference type="Gene3D" id="1.10.630.10">
    <property type="entry name" value="Cytochrome P450"/>
    <property type="match status" value="1"/>
</dbReference>
<comment type="caution">
    <text evidence="9">The sequence shown here is derived from an EMBL/GenBank/DDBJ whole genome shotgun (WGS) entry which is preliminary data.</text>
</comment>
<evidence type="ECO:0000313" key="10">
    <source>
        <dbReference type="Proteomes" id="UP001597216"/>
    </source>
</evidence>
<dbReference type="PRINTS" id="PR00463">
    <property type="entry name" value="EP450I"/>
</dbReference>
<dbReference type="Proteomes" id="UP001597216">
    <property type="component" value="Unassembled WGS sequence"/>
</dbReference>
<accession>A0ABW3T522</accession>
<evidence type="ECO:0000256" key="4">
    <source>
        <dbReference type="ARBA" id="ARBA00023002"/>
    </source>
</evidence>
<dbReference type="EMBL" id="JBHTLQ010000016">
    <property type="protein sequence ID" value="MFD1190775.1"/>
    <property type="molecule type" value="Genomic_DNA"/>
</dbReference>
<evidence type="ECO:0000256" key="1">
    <source>
        <dbReference type="ARBA" id="ARBA00010617"/>
    </source>
</evidence>
<keyword evidence="5 7" id="KW-0408">Iron</keyword>
<dbReference type="InterPro" id="IPR036396">
    <property type="entry name" value="Cyt_P450_sf"/>
</dbReference>
<keyword evidence="6 7" id="KW-0503">Monooxygenase</keyword>
<dbReference type="PANTHER" id="PTHR24291:SF50">
    <property type="entry name" value="BIFUNCTIONAL ALBAFLAVENONE MONOOXYGENASE_TERPENE SYNTHASE"/>
    <property type="match status" value="1"/>
</dbReference>
<dbReference type="InterPro" id="IPR017972">
    <property type="entry name" value="Cyt_P450_CS"/>
</dbReference>
<dbReference type="SUPFAM" id="SSF48264">
    <property type="entry name" value="Cytochrome P450"/>
    <property type="match status" value="1"/>
</dbReference>
<keyword evidence="4 7" id="KW-0560">Oxidoreductase</keyword>
<feature type="region of interest" description="Disordered" evidence="8">
    <location>
        <begin position="1"/>
        <end position="23"/>
    </location>
</feature>
<keyword evidence="2 7" id="KW-0349">Heme</keyword>
<dbReference type="RefSeq" id="WP_374346796.1">
    <property type="nucleotide sequence ID" value="NZ_JBHTLQ010000016.1"/>
</dbReference>
<evidence type="ECO:0000313" key="9">
    <source>
        <dbReference type="EMBL" id="MFD1190775.1"/>
    </source>
</evidence>
<sequence length="467" mass="52313">MTDLALPRAPARRPEPAHFRPAAPVETDHWPTMWDMFMGETARNPLVGWPKETFDILNRKNRILNLTYVGISDPEGIKRVFLDNAANYPKPGLVRRMLAPAIGEGLFSAEGELWRDQRRLAAPVFTPTALSQFEAVFARVAERTGDRWAQGAGDPVDVAAEATRTTFEIINEALFSGEVGLEFERDAGDIDAVIAAAAEYRIGVLFGAPWLDQSRIQRRGAAARKRLLGKLAGFIEQRQSARGEAQDFMTRLLDAFAERYEPKVAAKLALDNAATFFVAGHETTANGLAWALYLLSRDRQAQAWAREESAAAWASSSNPAEVLEKLPYLRMVWEETLRLYPPVPRIDREALADDEVCGIPVKKGEMISVWPWVVHRHRKLWDRPELFNPENFDPEAKAGRHRFQYIPFGAGPRICIGMAFANAEALIVLSHWLSRFSFRPVVGHEVFPYAHATLKPLGGLPLIVERA</sequence>
<keyword evidence="3 7" id="KW-0479">Metal-binding</keyword>
<dbReference type="InterPro" id="IPR001128">
    <property type="entry name" value="Cyt_P450"/>
</dbReference>
<dbReference type="PANTHER" id="PTHR24291">
    <property type="entry name" value="CYTOCHROME P450 FAMILY 4"/>
    <property type="match status" value="1"/>
</dbReference>
<proteinExistence type="inferred from homology"/>
<name>A0ABW3T522_9CAUL</name>
<dbReference type="Pfam" id="PF00067">
    <property type="entry name" value="p450"/>
    <property type="match status" value="1"/>
</dbReference>
<protein>
    <submittedName>
        <fullName evidence="9">Cytochrome P450</fullName>
    </submittedName>
</protein>
<evidence type="ECO:0000256" key="3">
    <source>
        <dbReference type="ARBA" id="ARBA00022723"/>
    </source>
</evidence>
<evidence type="ECO:0000256" key="8">
    <source>
        <dbReference type="SAM" id="MobiDB-lite"/>
    </source>
</evidence>
<evidence type="ECO:0000256" key="2">
    <source>
        <dbReference type="ARBA" id="ARBA00022617"/>
    </source>
</evidence>
<evidence type="ECO:0000256" key="7">
    <source>
        <dbReference type="RuleBase" id="RU000461"/>
    </source>
</evidence>
<organism evidence="9 10">
    <name type="scientific">Phenylobacterium conjunctum</name>
    <dbReference type="NCBI Taxonomy" id="1298959"/>
    <lineage>
        <taxon>Bacteria</taxon>
        <taxon>Pseudomonadati</taxon>
        <taxon>Pseudomonadota</taxon>
        <taxon>Alphaproteobacteria</taxon>
        <taxon>Caulobacterales</taxon>
        <taxon>Caulobacteraceae</taxon>
        <taxon>Phenylobacterium</taxon>
    </lineage>
</organism>
<dbReference type="PROSITE" id="PS00086">
    <property type="entry name" value="CYTOCHROME_P450"/>
    <property type="match status" value="1"/>
</dbReference>